<gene>
    <name evidence="3" type="ORF">ACFQE5_05685</name>
</gene>
<evidence type="ECO:0000259" key="2">
    <source>
        <dbReference type="Pfam" id="PF13369"/>
    </source>
</evidence>
<dbReference type="InterPro" id="IPR032698">
    <property type="entry name" value="SirB1_N"/>
</dbReference>
<reference evidence="4" key="1">
    <citation type="journal article" date="2019" name="Int. J. Syst. Evol. Microbiol.">
        <title>The Global Catalogue of Microorganisms (GCM) 10K type strain sequencing project: providing services to taxonomists for standard genome sequencing and annotation.</title>
        <authorList>
            <consortium name="The Broad Institute Genomics Platform"/>
            <consortium name="The Broad Institute Genome Sequencing Center for Infectious Disease"/>
            <person name="Wu L."/>
            <person name="Ma J."/>
        </authorList>
    </citation>
    <scope>NUCLEOTIDE SEQUENCE [LARGE SCALE GENOMIC DNA]</scope>
    <source>
        <strain evidence="4">CCM 8391</strain>
    </source>
</reference>
<comment type="similarity">
    <text evidence="1">Belongs to the UPF0162 family.</text>
</comment>
<evidence type="ECO:0000313" key="3">
    <source>
        <dbReference type="EMBL" id="MFC5993704.1"/>
    </source>
</evidence>
<comment type="caution">
    <text evidence="3">The sequence shown here is derived from an EMBL/GenBank/DDBJ whole genome shotgun (WGS) entry which is preliminary data.</text>
</comment>
<protein>
    <submittedName>
        <fullName evidence="3">SirB1 family protein</fullName>
    </submittedName>
</protein>
<evidence type="ECO:0000313" key="4">
    <source>
        <dbReference type="Proteomes" id="UP001596302"/>
    </source>
</evidence>
<sequence>MDPVERFAALVAAPEPALDEGALAIAAGADPDLDPAPWLAELDRLAKGVTSLDGLLHRLFTEAGFAGNATAYYDPRNSLLPHVLTRRTGIPITLAVVAIEVGRRAGIELEGVGMPGHFLVRPAGSSQHLDVFAGGRRLDEAACETLFRDVTGAGPEVPFGPRLLARSTNRQILTRMLENLRVIYRHRRRPGDLDWVLRMRLALRPAHPEEIALLIDLARVQGELGRWLDGARLLDRYVAAAAAEPGSPVTVAEFDQLRTAARALRAYLN</sequence>
<feature type="domain" description="Protein SirB1 N-terminal" evidence="2">
    <location>
        <begin position="49"/>
        <end position="177"/>
    </location>
</feature>
<evidence type="ECO:0000256" key="1">
    <source>
        <dbReference type="ARBA" id="ARBA00007100"/>
    </source>
</evidence>
<dbReference type="Proteomes" id="UP001596302">
    <property type="component" value="Unassembled WGS sequence"/>
</dbReference>
<organism evidence="3 4">
    <name type="scientific">Pseudonocardia hispaniensis</name>
    <dbReference type="NCBI Taxonomy" id="904933"/>
    <lineage>
        <taxon>Bacteria</taxon>
        <taxon>Bacillati</taxon>
        <taxon>Actinomycetota</taxon>
        <taxon>Actinomycetes</taxon>
        <taxon>Pseudonocardiales</taxon>
        <taxon>Pseudonocardiaceae</taxon>
        <taxon>Pseudonocardia</taxon>
    </lineage>
</organism>
<accession>A0ABW1IYW8</accession>
<keyword evidence="4" id="KW-1185">Reference proteome</keyword>
<dbReference type="PANTHER" id="PTHR31350">
    <property type="entry name" value="SI:DKEY-261L7.2"/>
    <property type="match status" value="1"/>
</dbReference>
<dbReference type="Pfam" id="PF13369">
    <property type="entry name" value="Transglut_core2"/>
    <property type="match status" value="1"/>
</dbReference>
<name>A0ABW1IYW8_9PSEU</name>
<dbReference type="PANTHER" id="PTHR31350:SF21">
    <property type="entry name" value="F-BOX ONLY PROTEIN 21"/>
    <property type="match status" value="1"/>
</dbReference>
<dbReference type="EMBL" id="JBHSQW010000011">
    <property type="protein sequence ID" value="MFC5993704.1"/>
    <property type="molecule type" value="Genomic_DNA"/>
</dbReference>
<proteinExistence type="inferred from homology"/>
<dbReference type="RefSeq" id="WP_379583562.1">
    <property type="nucleotide sequence ID" value="NZ_JBHSQW010000011.1"/>
</dbReference>